<gene>
    <name evidence="1" type="ORF">ABVK50_01615</name>
</gene>
<evidence type="ECO:0000313" key="1">
    <source>
        <dbReference type="EMBL" id="XCG49363.1"/>
    </source>
</evidence>
<dbReference type="RefSeq" id="WP_353643102.1">
    <property type="nucleotide sequence ID" value="NZ_CP159253.1"/>
</dbReference>
<organism evidence="1">
    <name type="scientific">Mesorhizobium sp. WSM2240</name>
    <dbReference type="NCBI Taxonomy" id="3228851"/>
    <lineage>
        <taxon>Bacteria</taxon>
        <taxon>Pseudomonadati</taxon>
        <taxon>Pseudomonadota</taxon>
        <taxon>Alphaproteobacteria</taxon>
        <taxon>Hyphomicrobiales</taxon>
        <taxon>Phyllobacteriaceae</taxon>
        <taxon>Mesorhizobium</taxon>
    </lineage>
</organism>
<proteinExistence type="predicted"/>
<dbReference type="InterPro" id="IPR036237">
    <property type="entry name" value="Xyl_isomerase-like_sf"/>
</dbReference>
<dbReference type="AlphaFoldDB" id="A0AAU8CRT5"/>
<accession>A0AAU8CRT5</accession>
<dbReference type="PANTHER" id="PTHR42194">
    <property type="entry name" value="UPF0276 PROTEIN HI_1600"/>
    <property type="match status" value="1"/>
</dbReference>
<dbReference type="Pfam" id="PF05114">
    <property type="entry name" value="MbnB_TglH_ChrH"/>
    <property type="match status" value="1"/>
</dbReference>
<dbReference type="InterPro" id="IPR007801">
    <property type="entry name" value="MbnB/TglH/ChrH"/>
</dbReference>
<name>A0AAU8CRT5_9HYPH</name>
<dbReference type="Gene3D" id="3.20.20.150">
    <property type="entry name" value="Divalent-metal-dependent TIM barrel enzymes"/>
    <property type="match status" value="1"/>
</dbReference>
<reference evidence="1" key="1">
    <citation type="submission" date="2024-06" db="EMBL/GenBank/DDBJ databases">
        <title>Mesorhizobium karijinii sp. nov., a symbiont of the iconic Swainsona formosa from arid Australia.</title>
        <authorList>
            <person name="Hill Y.J."/>
            <person name="Watkin E.L.J."/>
            <person name="O'Hara G.W."/>
            <person name="Terpolilli J."/>
            <person name="Tye M.L."/>
            <person name="Kohlmeier M.G."/>
        </authorList>
    </citation>
    <scope>NUCLEOTIDE SEQUENCE</scope>
    <source>
        <strain evidence="1">WSM2240</strain>
    </source>
</reference>
<dbReference type="SUPFAM" id="SSF51658">
    <property type="entry name" value="Xylose isomerase-like"/>
    <property type="match status" value="1"/>
</dbReference>
<dbReference type="EMBL" id="CP159253">
    <property type="protein sequence ID" value="XCG49363.1"/>
    <property type="molecule type" value="Genomic_DNA"/>
</dbReference>
<sequence length="341" mass="36757">MPNKLPNLPIPQAAGIGLRSAHIAEMLSRRPSAGWLEVHAENYMGDSAAVSALEKLRQIYPLSVHGVGLSLGSAAGVDRAHLQRLRGVCERFEPDLVSEHLAWSVADGAYLNDLLPLCYDEAALAIVAANVDLIQETLQRRILIENLSAYIEFSGSTMSEAEFLAELVKRTGCGLLLDVNNVYVSAHNIGFDAAQFIDVLPADAIGEIHLAGHAVNDVGDDIVLIDDHGSRVPPAVWALYAGAIEKFGPRPTLIEWDTEVPALDVLLGEAMWADMLAASIAFGKRQETESSAAPRRAPGIILPFERDPLQRGMPVLAAFEAVKPVRPSTHHASGRTRHVVA</sequence>
<dbReference type="PANTHER" id="PTHR42194:SF1">
    <property type="entry name" value="UPF0276 PROTEIN HI_1600"/>
    <property type="match status" value="1"/>
</dbReference>
<dbReference type="NCBIfam" id="NF003818">
    <property type="entry name" value="PRK05409.1"/>
    <property type="match status" value="1"/>
</dbReference>
<protein>
    <submittedName>
        <fullName evidence="1">DUF692 domain-containing protein</fullName>
    </submittedName>
</protein>